<dbReference type="GO" id="GO:0005739">
    <property type="term" value="C:mitochondrion"/>
    <property type="evidence" value="ECO:0007669"/>
    <property type="project" value="TreeGrafter"/>
</dbReference>
<proteinExistence type="predicted"/>
<feature type="domain" description="C2H2-type" evidence="5">
    <location>
        <begin position="1356"/>
        <end position="1384"/>
    </location>
</feature>
<evidence type="ECO:0000256" key="1">
    <source>
        <dbReference type="ARBA" id="ARBA00022857"/>
    </source>
</evidence>
<keyword evidence="3" id="KW-0479">Metal-binding</keyword>
<sequence length="1385" mass="155846">MQKVESAWRKNGDWKSRYSKLYSTGRVSLVLIQKRTIVTVQQNWSGRDRLQGLLGIELHPLIFNRCPLPTLPGTEVAGIERKSRAIFDKIGYSVSCVLHQSKMSSELAVLGFLRSQDEEPRRISFMSNDSTPYTSLLMRMRASQRDSICHSEDTSSRYLGSTLSQRSDFYNSYRSSIQYSNDLGGNETLLLDMVRARNRELEESPDKSLNLPSDNMSDDQSSDACIHGLSLRMTERSVSRSRVSRISTRRDMDIPSILAFTTTTPAPTQIEIPAFHKMNTPQREEIPRWSIRRSVCPVCSQKWKDRSSIRNVKNSGLKKNSSVELPTITAPARLKTSITLAYVPRPALAVVDEEAGMGHGSMRNTSTAWQLTRARRLRMPKPQMPPPEATAPPSSTAPLARKDLDVRNGPNKVTVRSLMSKQLVYSEFGDPLHVVKFRECEVPPIGSQEVLVRMLAAPVNPADINTIQGKNLCLPSLPTIPGDEGVGEVLEVGRHVCTVEPGDRVVLASRLLGTWRYYGIYHERDVHVISPNLALPEASMLTIAPCMAYRMIKDFRHMLPGETIIQNAANSPCGQCVIQLCKAWGINTFNIVANHCGYESVKEYLMKIGATAVYTLEEAEELTCFDTSLTRPVLALNCLGGRFEDVVLKLLERNGVMVYYGCGFDVPMVKQFLRCDATFYKFHLCDWDSRASCVEKDIMFNEIVKLMVVGKFKAPVYEPVELKNYVYAFRNTVHCEAFSRVNFKMDKETYETYEFLPSNNVASESDQFFVVQDDGTFLITKQIQYVNQEPENKELSVNTVPVYDAQPQQYYVNVNNSTELIIPELVIPNGNSNLFTNNYLLQTEGITTTATTEQVVNVTDEYKETSTEIASESNNKSTNNCTEITLSDEQYQTLEQKGWILLESNDKIFVLNTLGLHDITTNDKLIHKLKSEIQNNADIDMESGLVKGDVIPNATQDSSTKHTTVEFVVANDEVSQNGQDIQNVCFVVGDKEGITDDGPIDEGFDYKKEAQSANAAIQDETIEVFREQDSNSIKIKTKFVFPNIPNKIILGKTANGKRIVAKVVKKNKPLTVYEKIMNNKQYNGSDLSESQFLALVHQALRSYSNTFYAEDAVAANAVIFQLLKLPALRQSIIDQKIILTKIRSTKDQTGKIIKSKISLITGKVNLSNNKEECFTHIPNLLHNLLLKKDVTNPKLPDKTNADNDVIENDLTIYHIHVSEVVCEDNVVRVHINLAKRQFAVDSVLRKAQTTYACGACATMFTTLEDIKQHQEGQCMETEGNLTIDIDILNKNKETYSVIKNGKEKLYSCLQCDARFAKVSHCQKHVKTHFVPTIPSKSDGDKGNTEQMEVGKEKEVYKCKMCPATFYHPSTLSRHIVTRHIKLKAN</sequence>
<reference evidence="6" key="1">
    <citation type="journal article" date="2016" name="Insect Biochem. Mol. Biol.">
        <title>Multifaceted biological insights from a draft genome sequence of the tobacco hornworm moth, Manduca sexta.</title>
        <authorList>
            <person name="Kanost M.R."/>
            <person name="Arrese E.L."/>
            <person name="Cao X."/>
            <person name="Chen Y.R."/>
            <person name="Chellapilla S."/>
            <person name="Goldsmith M.R."/>
            <person name="Grosse-Wilde E."/>
            <person name="Heckel D.G."/>
            <person name="Herndon N."/>
            <person name="Jiang H."/>
            <person name="Papanicolaou A."/>
            <person name="Qu J."/>
            <person name="Soulages J.L."/>
            <person name="Vogel H."/>
            <person name="Walters J."/>
            <person name="Waterhouse R.M."/>
            <person name="Ahn S.J."/>
            <person name="Almeida F.C."/>
            <person name="An C."/>
            <person name="Aqrawi P."/>
            <person name="Bretschneider A."/>
            <person name="Bryant W.B."/>
            <person name="Bucks S."/>
            <person name="Chao H."/>
            <person name="Chevignon G."/>
            <person name="Christen J.M."/>
            <person name="Clarke D.F."/>
            <person name="Dittmer N.T."/>
            <person name="Ferguson L.C.F."/>
            <person name="Garavelou S."/>
            <person name="Gordon K.H.J."/>
            <person name="Gunaratna R.T."/>
            <person name="Han Y."/>
            <person name="Hauser F."/>
            <person name="He Y."/>
            <person name="Heidel-Fischer H."/>
            <person name="Hirsh A."/>
            <person name="Hu Y."/>
            <person name="Jiang H."/>
            <person name="Kalra D."/>
            <person name="Klinner C."/>
            <person name="Konig C."/>
            <person name="Kovar C."/>
            <person name="Kroll A.R."/>
            <person name="Kuwar S.S."/>
            <person name="Lee S.L."/>
            <person name="Lehman R."/>
            <person name="Li K."/>
            <person name="Li Z."/>
            <person name="Liang H."/>
            <person name="Lovelace S."/>
            <person name="Lu Z."/>
            <person name="Mansfield J.H."/>
            <person name="McCulloch K.J."/>
            <person name="Mathew T."/>
            <person name="Morton B."/>
            <person name="Muzny D.M."/>
            <person name="Neunemann D."/>
            <person name="Ongeri F."/>
            <person name="Pauchet Y."/>
            <person name="Pu L.L."/>
            <person name="Pyrousis I."/>
            <person name="Rao X.J."/>
            <person name="Redding A."/>
            <person name="Roesel C."/>
            <person name="Sanchez-Gracia A."/>
            <person name="Schaack S."/>
            <person name="Shukla A."/>
            <person name="Tetreau G."/>
            <person name="Wang Y."/>
            <person name="Xiong G.H."/>
            <person name="Traut W."/>
            <person name="Walsh T.K."/>
            <person name="Worley K.C."/>
            <person name="Wu D."/>
            <person name="Wu W."/>
            <person name="Wu Y.Q."/>
            <person name="Zhang X."/>
            <person name="Zou Z."/>
            <person name="Zucker H."/>
            <person name="Briscoe A.D."/>
            <person name="Burmester T."/>
            <person name="Clem R.J."/>
            <person name="Feyereisen R."/>
            <person name="Grimmelikhuijzen C.J.P."/>
            <person name="Hamodrakas S.J."/>
            <person name="Hansson B.S."/>
            <person name="Huguet E."/>
            <person name="Jermiin L.S."/>
            <person name="Lan Q."/>
            <person name="Lehman H.K."/>
            <person name="Lorenzen M."/>
            <person name="Merzendorfer H."/>
            <person name="Michalopoulos I."/>
            <person name="Morton D.B."/>
            <person name="Muthukrishnan S."/>
            <person name="Oakeshott J.G."/>
            <person name="Palmer W."/>
            <person name="Park Y."/>
            <person name="Passarelli A.L."/>
            <person name="Rozas J."/>
            <person name="Schwartz L.M."/>
            <person name="Smith W."/>
            <person name="Southgate A."/>
            <person name="Vilcinskas A."/>
            <person name="Vogt R."/>
            <person name="Wang P."/>
            <person name="Werren J."/>
            <person name="Yu X.Q."/>
            <person name="Zhou J.J."/>
            <person name="Brown S.J."/>
            <person name="Scherer S.E."/>
            <person name="Richards S."/>
            <person name="Blissard G.W."/>
        </authorList>
    </citation>
    <scope>NUCLEOTIDE SEQUENCE</scope>
</reference>
<dbReference type="GO" id="GO:0006631">
    <property type="term" value="P:fatty acid metabolic process"/>
    <property type="evidence" value="ECO:0007669"/>
    <property type="project" value="TreeGrafter"/>
</dbReference>
<dbReference type="PROSITE" id="PS00028">
    <property type="entry name" value="ZINC_FINGER_C2H2_1"/>
    <property type="match status" value="2"/>
</dbReference>
<keyword evidence="3" id="KW-0862">Zinc</keyword>
<reference evidence="6" key="2">
    <citation type="submission" date="2020-12" db="EMBL/GenBank/DDBJ databases">
        <authorList>
            <person name="Kanost M."/>
        </authorList>
    </citation>
    <scope>NUCLEOTIDE SEQUENCE</scope>
</reference>
<evidence type="ECO:0000259" key="5">
    <source>
        <dbReference type="PROSITE" id="PS50157"/>
    </source>
</evidence>
<dbReference type="SMART" id="SM00355">
    <property type="entry name" value="ZnF_C2H2"/>
    <property type="match status" value="3"/>
</dbReference>
<dbReference type="Proteomes" id="UP000791440">
    <property type="component" value="Unassembled WGS sequence"/>
</dbReference>
<gene>
    <name evidence="6" type="ORF">O3G_MSEX002810</name>
</gene>
<protein>
    <recommendedName>
        <fullName evidence="5">C2H2-type domain-containing protein</fullName>
    </recommendedName>
</protein>
<dbReference type="GO" id="GO:0016491">
    <property type="term" value="F:oxidoreductase activity"/>
    <property type="evidence" value="ECO:0007669"/>
    <property type="project" value="UniProtKB-KW"/>
</dbReference>
<dbReference type="InterPro" id="IPR051034">
    <property type="entry name" value="Mito_Enoyl-ACP_Reductase"/>
</dbReference>
<dbReference type="InterPro" id="IPR020843">
    <property type="entry name" value="ER"/>
</dbReference>
<keyword evidence="1" id="KW-0521">NADP</keyword>
<accession>A0A921YQ26</accession>
<name>A0A921YQ26_MANSE</name>
<feature type="region of interest" description="Disordered" evidence="4">
    <location>
        <begin position="379"/>
        <end position="407"/>
    </location>
</feature>
<feature type="region of interest" description="Disordered" evidence="4">
    <location>
        <begin position="201"/>
        <end position="222"/>
    </location>
</feature>
<dbReference type="PANTHER" id="PTHR43981:SF2">
    <property type="entry name" value="ENOYL-[ACYL-CARRIER-PROTEIN] REDUCTASE, MITOCHONDRIAL"/>
    <property type="match status" value="1"/>
</dbReference>
<keyword evidence="2" id="KW-0560">Oxidoreductase</keyword>
<dbReference type="EMBL" id="JH668301">
    <property type="protein sequence ID" value="KAG6443348.1"/>
    <property type="molecule type" value="Genomic_DNA"/>
</dbReference>
<evidence type="ECO:0000256" key="2">
    <source>
        <dbReference type="ARBA" id="ARBA00023002"/>
    </source>
</evidence>
<dbReference type="SMART" id="SM00829">
    <property type="entry name" value="PKS_ER"/>
    <property type="match status" value="1"/>
</dbReference>
<keyword evidence="3" id="KW-0863">Zinc-finger</keyword>
<dbReference type="InterPro" id="IPR013154">
    <property type="entry name" value="ADH-like_N"/>
</dbReference>
<organism evidence="6 7">
    <name type="scientific">Manduca sexta</name>
    <name type="common">Tobacco hawkmoth</name>
    <name type="synonym">Tobacco hornworm</name>
    <dbReference type="NCBI Taxonomy" id="7130"/>
    <lineage>
        <taxon>Eukaryota</taxon>
        <taxon>Metazoa</taxon>
        <taxon>Ecdysozoa</taxon>
        <taxon>Arthropoda</taxon>
        <taxon>Hexapoda</taxon>
        <taxon>Insecta</taxon>
        <taxon>Pterygota</taxon>
        <taxon>Neoptera</taxon>
        <taxon>Endopterygota</taxon>
        <taxon>Lepidoptera</taxon>
        <taxon>Glossata</taxon>
        <taxon>Ditrysia</taxon>
        <taxon>Bombycoidea</taxon>
        <taxon>Sphingidae</taxon>
        <taxon>Sphinginae</taxon>
        <taxon>Sphingini</taxon>
        <taxon>Manduca</taxon>
    </lineage>
</organism>
<dbReference type="PROSITE" id="PS50157">
    <property type="entry name" value="ZINC_FINGER_C2H2_2"/>
    <property type="match status" value="2"/>
</dbReference>
<feature type="domain" description="C2H2-type" evidence="5">
    <location>
        <begin position="1306"/>
        <end position="1328"/>
    </location>
</feature>
<evidence type="ECO:0000313" key="7">
    <source>
        <dbReference type="Proteomes" id="UP000791440"/>
    </source>
</evidence>
<comment type="caution">
    <text evidence="6">The sequence shown here is derived from an EMBL/GenBank/DDBJ whole genome shotgun (WGS) entry which is preliminary data.</text>
</comment>
<evidence type="ECO:0000256" key="4">
    <source>
        <dbReference type="SAM" id="MobiDB-lite"/>
    </source>
</evidence>
<dbReference type="PANTHER" id="PTHR43981">
    <property type="entry name" value="ENOYL-[ACYL-CARRIER-PROTEIN] REDUCTASE, MITOCHONDRIAL"/>
    <property type="match status" value="1"/>
</dbReference>
<dbReference type="CDD" id="cd08290">
    <property type="entry name" value="ETR"/>
    <property type="match status" value="1"/>
</dbReference>
<dbReference type="Pfam" id="PF08240">
    <property type="entry name" value="ADH_N"/>
    <property type="match status" value="1"/>
</dbReference>
<keyword evidence="7" id="KW-1185">Reference proteome</keyword>
<evidence type="ECO:0000256" key="3">
    <source>
        <dbReference type="PROSITE-ProRule" id="PRU00042"/>
    </source>
</evidence>
<dbReference type="GO" id="GO:0008270">
    <property type="term" value="F:zinc ion binding"/>
    <property type="evidence" value="ECO:0007669"/>
    <property type="project" value="UniProtKB-KW"/>
</dbReference>
<evidence type="ECO:0000313" key="6">
    <source>
        <dbReference type="EMBL" id="KAG6443348.1"/>
    </source>
</evidence>
<dbReference type="InterPro" id="IPR013087">
    <property type="entry name" value="Znf_C2H2_type"/>
</dbReference>